<evidence type="ECO:0000313" key="3">
    <source>
        <dbReference type="Proteomes" id="UP000030147"/>
    </source>
</evidence>
<dbReference type="OrthoDB" id="2084254at2"/>
<evidence type="ECO:0000259" key="1">
    <source>
        <dbReference type="Pfam" id="PF24390"/>
    </source>
</evidence>
<organism evidence="2 3">
    <name type="scientific">Pontibacillus yanchengensis Y32</name>
    <dbReference type="NCBI Taxonomy" id="1385514"/>
    <lineage>
        <taxon>Bacteria</taxon>
        <taxon>Bacillati</taxon>
        <taxon>Bacillota</taxon>
        <taxon>Bacilli</taxon>
        <taxon>Bacillales</taxon>
        <taxon>Bacillaceae</taxon>
        <taxon>Pontibacillus</taxon>
    </lineage>
</organism>
<evidence type="ECO:0000313" key="2">
    <source>
        <dbReference type="EMBL" id="KGP74521.1"/>
    </source>
</evidence>
<comment type="caution">
    <text evidence="2">The sequence shown here is derived from an EMBL/GenBank/DDBJ whole genome shotgun (WGS) entry which is preliminary data.</text>
</comment>
<dbReference type="Pfam" id="PF24390">
    <property type="entry name" value="PRTase-CE"/>
    <property type="match status" value="2"/>
</dbReference>
<feature type="domain" description="PRTase-CE" evidence="1">
    <location>
        <begin position="31"/>
        <end position="118"/>
    </location>
</feature>
<name>A0A0A2TKA6_9BACI</name>
<dbReference type="STRING" id="1385514.N782_12715"/>
<proteinExistence type="predicted"/>
<dbReference type="InterPro" id="IPR056920">
    <property type="entry name" value="PRTase-CE"/>
</dbReference>
<dbReference type="Proteomes" id="UP000030147">
    <property type="component" value="Unassembled WGS sequence"/>
</dbReference>
<dbReference type="EMBL" id="AVBF01000002">
    <property type="protein sequence ID" value="KGP74521.1"/>
    <property type="molecule type" value="Genomic_DNA"/>
</dbReference>
<dbReference type="RefSeq" id="WP_036815499.1">
    <property type="nucleotide sequence ID" value="NZ_AVBF01000002.1"/>
</dbReference>
<keyword evidence="3" id="KW-1185">Reference proteome</keyword>
<protein>
    <recommendedName>
        <fullName evidence="1">PRTase-CE domain-containing protein</fullName>
    </recommendedName>
</protein>
<reference evidence="2 3" key="1">
    <citation type="journal article" date="2015" name="Stand. Genomic Sci.">
        <title>High quality draft genome sequence of the moderately halophilic bacterium Pontibacillus yanchengensis Y32(T) and comparison among Pontibacillus genomes.</title>
        <authorList>
            <person name="Huang J."/>
            <person name="Qiao Z.X."/>
            <person name="Tang J.W."/>
            <person name="Wang G."/>
        </authorList>
    </citation>
    <scope>NUCLEOTIDE SEQUENCE [LARGE SCALE GENOMIC DNA]</scope>
    <source>
        <strain evidence="2 3">Y32</strain>
    </source>
</reference>
<dbReference type="AlphaFoldDB" id="A0A0A2TKA6"/>
<gene>
    <name evidence="2" type="ORF">N782_12715</name>
</gene>
<sequence length="368" mass="43586">MLKQIIEINDLVNLWDLNQDRRNEKIKILKQWEKELNQREFQTLLKICHKFNYYSESLAAEAYKNIFEDQASKRNNFNEFLQNSLFFPLRRKGRIESSIDMLSSFRLVNEIDANNIKVECVSEFLEKYKTNFEYTRDKVVENDSTVKELEKSIYVLRENLKIHSDNNRVRDKIEKRISKLEEDRKYRIDDSESLGEIFYEEFLSVQNLIIIDDFIGTGDSVIKFLKKINNVISGSKIDINLFLWVIEASKSGLEAIEEKAIDLNINIQVSYYKESINVLAEEIVFSNEEIDDVKKLIRNINEYYRLTQSGYSMNHAIASFVNAPNNNLTLLSEESSTWTPLFLRTKRNKKKRKFSKTEMKDTLNFIRH</sequence>
<accession>A0A0A2TKA6</accession>
<feature type="domain" description="PRTase-CE" evidence="1">
    <location>
        <begin position="184"/>
        <end position="344"/>
    </location>
</feature>